<name>A0A8K1G6I9_9PASS</name>
<protein>
    <submittedName>
        <fullName evidence="2">Uncharacterized protein</fullName>
    </submittedName>
</protein>
<feature type="compositionally biased region" description="Basic and acidic residues" evidence="1">
    <location>
        <begin position="35"/>
        <end position="54"/>
    </location>
</feature>
<feature type="non-terminal residue" evidence="2">
    <location>
        <position position="1"/>
    </location>
</feature>
<evidence type="ECO:0000256" key="1">
    <source>
        <dbReference type="SAM" id="MobiDB-lite"/>
    </source>
</evidence>
<dbReference type="Proteomes" id="UP000796761">
    <property type="component" value="Unassembled WGS sequence"/>
</dbReference>
<accession>A0A8K1G6I9</accession>
<feature type="non-terminal residue" evidence="2">
    <location>
        <position position="54"/>
    </location>
</feature>
<sequence>RKKIGATDMSCEKGTYKLMIILLTFQKHLSNIYEEPTRKQESKKNCTEQKPKME</sequence>
<dbReference type="AlphaFoldDB" id="A0A8K1G6I9"/>
<organism evidence="2 3">
    <name type="scientific">Zosterops borbonicus</name>
    <dbReference type="NCBI Taxonomy" id="364589"/>
    <lineage>
        <taxon>Eukaryota</taxon>
        <taxon>Metazoa</taxon>
        <taxon>Chordata</taxon>
        <taxon>Craniata</taxon>
        <taxon>Vertebrata</taxon>
        <taxon>Euteleostomi</taxon>
        <taxon>Archelosauria</taxon>
        <taxon>Archosauria</taxon>
        <taxon>Dinosauria</taxon>
        <taxon>Saurischia</taxon>
        <taxon>Theropoda</taxon>
        <taxon>Coelurosauria</taxon>
        <taxon>Aves</taxon>
        <taxon>Neognathae</taxon>
        <taxon>Neoaves</taxon>
        <taxon>Telluraves</taxon>
        <taxon>Australaves</taxon>
        <taxon>Passeriformes</taxon>
        <taxon>Sylvioidea</taxon>
        <taxon>Zosteropidae</taxon>
        <taxon>Zosterops</taxon>
    </lineage>
</organism>
<feature type="region of interest" description="Disordered" evidence="1">
    <location>
        <begin position="33"/>
        <end position="54"/>
    </location>
</feature>
<dbReference type="EMBL" id="SWJQ01000582">
    <property type="protein sequence ID" value="TRZ12532.1"/>
    <property type="molecule type" value="Genomic_DNA"/>
</dbReference>
<keyword evidence="3" id="KW-1185">Reference proteome</keyword>
<comment type="caution">
    <text evidence="2">The sequence shown here is derived from an EMBL/GenBank/DDBJ whole genome shotgun (WGS) entry which is preliminary data.</text>
</comment>
<evidence type="ECO:0000313" key="2">
    <source>
        <dbReference type="EMBL" id="TRZ12532.1"/>
    </source>
</evidence>
<proteinExistence type="predicted"/>
<gene>
    <name evidence="2" type="ORF">HGM15179_014583</name>
</gene>
<reference evidence="2" key="1">
    <citation type="submission" date="2019-04" db="EMBL/GenBank/DDBJ databases">
        <title>Genome assembly of Zosterops borbonicus 15179.</title>
        <authorList>
            <person name="Leroy T."/>
            <person name="Anselmetti Y."/>
            <person name="Tilak M.-K."/>
            <person name="Nabholz B."/>
        </authorList>
    </citation>
    <scope>NUCLEOTIDE SEQUENCE</scope>
    <source>
        <strain evidence="2">HGM_15179</strain>
        <tissue evidence="2">Muscle</tissue>
    </source>
</reference>
<evidence type="ECO:0000313" key="3">
    <source>
        <dbReference type="Proteomes" id="UP000796761"/>
    </source>
</evidence>